<dbReference type="AlphaFoldDB" id="A0AAV8SQE9"/>
<dbReference type="Proteomes" id="UP001159364">
    <property type="component" value="Linkage Group LG09"/>
</dbReference>
<gene>
    <name evidence="2" type="ORF">K2173_002054</name>
</gene>
<name>A0AAV8SQE9_9ROSI</name>
<proteinExistence type="predicted"/>
<reference evidence="2 3" key="1">
    <citation type="submission" date="2021-09" db="EMBL/GenBank/DDBJ databases">
        <title>Genomic insights and catalytic innovation underlie evolution of tropane alkaloids biosynthesis.</title>
        <authorList>
            <person name="Wang Y.-J."/>
            <person name="Tian T."/>
            <person name="Huang J.-P."/>
            <person name="Huang S.-X."/>
        </authorList>
    </citation>
    <scope>NUCLEOTIDE SEQUENCE [LARGE SCALE GENOMIC DNA]</scope>
    <source>
        <strain evidence="2">KIB-2018</strain>
        <tissue evidence="2">Leaf</tissue>
    </source>
</reference>
<evidence type="ECO:0000256" key="1">
    <source>
        <dbReference type="SAM" id="MobiDB-lite"/>
    </source>
</evidence>
<sequence>MSRWFSYNRVDIDEDEAVSESLVDSWLNIEDSSDGTDLAGMKTEGSVSENREVVVGLAGLDKESTFGTNQNEPMNPTGSFVSDQQQTSSSSMVQTSVCKEHITWSETEKWESNPQSFFQFETEMDIPIETSFGIISRDVNSSVSRQEVVIIQASDNTSGKFETSTSSGTTDVTLPTLSSLSEAIFQLETGKVVSNKQKVPSETDQDVSNKEVTEPNMVKQCELLTQLEKHPRASKQQIVSVLVTGAGDHTPSQQRVNNLEIQKYEPREQENSLIVREPYGSYQSDPLNHREEEICGLKKIIQKTLKEAKARLKQQFKVKPESINPTAVLMPLPVSYRPPSSVNMEGTETNDELIDAVVKQLYKKEMEYKSDDPKLPPLLLFAERVSGWIVRRQQRTDGRFDMRTREVKESKERSTVTGGASVLVSDKVPIPKAVAMEAPNPSVSIFENSKLDPGNYSQGIYNGLWDLDTAPTSVRAAVPTSFRAAVDVLSSHFSLDDDDDN</sequence>
<protein>
    <submittedName>
        <fullName evidence="2">Uncharacterized protein</fullName>
    </submittedName>
</protein>
<organism evidence="2 3">
    <name type="scientific">Erythroxylum novogranatense</name>
    <dbReference type="NCBI Taxonomy" id="1862640"/>
    <lineage>
        <taxon>Eukaryota</taxon>
        <taxon>Viridiplantae</taxon>
        <taxon>Streptophyta</taxon>
        <taxon>Embryophyta</taxon>
        <taxon>Tracheophyta</taxon>
        <taxon>Spermatophyta</taxon>
        <taxon>Magnoliopsida</taxon>
        <taxon>eudicotyledons</taxon>
        <taxon>Gunneridae</taxon>
        <taxon>Pentapetalae</taxon>
        <taxon>rosids</taxon>
        <taxon>fabids</taxon>
        <taxon>Malpighiales</taxon>
        <taxon>Erythroxylaceae</taxon>
        <taxon>Erythroxylum</taxon>
    </lineage>
</organism>
<evidence type="ECO:0000313" key="2">
    <source>
        <dbReference type="EMBL" id="KAJ8754155.1"/>
    </source>
</evidence>
<feature type="compositionally biased region" description="Polar residues" evidence="1">
    <location>
        <begin position="65"/>
        <end position="78"/>
    </location>
</feature>
<feature type="region of interest" description="Disordered" evidence="1">
    <location>
        <begin position="63"/>
        <end position="84"/>
    </location>
</feature>
<accession>A0AAV8SQE9</accession>
<keyword evidence="3" id="KW-1185">Reference proteome</keyword>
<evidence type="ECO:0000313" key="3">
    <source>
        <dbReference type="Proteomes" id="UP001159364"/>
    </source>
</evidence>
<comment type="caution">
    <text evidence="2">The sequence shown here is derived from an EMBL/GenBank/DDBJ whole genome shotgun (WGS) entry which is preliminary data.</text>
</comment>
<dbReference type="EMBL" id="JAIWQS010000009">
    <property type="protein sequence ID" value="KAJ8754155.1"/>
    <property type="molecule type" value="Genomic_DNA"/>
</dbReference>